<evidence type="ECO:0000256" key="1">
    <source>
        <dbReference type="SAM" id="Coils"/>
    </source>
</evidence>
<keyword evidence="2" id="KW-0472">Membrane</keyword>
<proteinExistence type="predicted"/>
<accession>A0ABQ8MAH0</accession>
<evidence type="ECO:0000256" key="2">
    <source>
        <dbReference type="SAM" id="Phobius"/>
    </source>
</evidence>
<dbReference type="Proteomes" id="UP000830375">
    <property type="component" value="Unassembled WGS sequence"/>
</dbReference>
<protein>
    <submittedName>
        <fullName evidence="3">Protein KASH5</fullName>
    </submittedName>
</protein>
<dbReference type="EMBL" id="JACTAM010000010">
    <property type="protein sequence ID" value="KAI2659882.1"/>
    <property type="molecule type" value="Genomic_DNA"/>
</dbReference>
<name>A0ABQ8MAH0_LABRO</name>
<keyword evidence="2" id="KW-1133">Transmembrane helix</keyword>
<keyword evidence="4" id="KW-1185">Reference proteome</keyword>
<evidence type="ECO:0000313" key="4">
    <source>
        <dbReference type="Proteomes" id="UP000830375"/>
    </source>
</evidence>
<organism evidence="3 4">
    <name type="scientific">Labeo rohita</name>
    <name type="common">Indian major carp</name>
    <name type="synonym">Cyprinus rohita</name>
    <dbReference type="NCBI Taxonomy" id="84645"/>
    <lineage>
        <taxon>Eukaryota</taxon>
        <taxon>Metazoa</taxon>
        <taxon>Chordata</taxon>
        <taxon>Craniata</taxon>
        <taxon>Vertebrata</taxon>
        <taxon>Euteleostomi</taxon>
        <taxon>Actinopterygii</taxon>
        <taxon>Neopterygii</taxon>
        <taxon>Teleostei</taxon>
        <taxon>Ostariophysi</taxon>
        <taxon>Cypriniformes</taxon>
        <taxon>Cyprinidae</taxon>
        <taxon>Labeoninae</taxon>
        <taxon>Labeonini</taxon>
        <taxon>Labeo</taxon>
    </lineage>
</organism>
<feature type="transmembrane region" description="Helical" evidence="2">
    <location>
        <begin position="57"/>
        <end position="77"/>
    </location>
</feature>
<feature type="coiled-coil region" evidence="1">
    <location>
        <begin position="96"/>
        <end position="158"/>
    </location>
</feature>
<dbReference type="Gene3D" id="1.20.5.1000">
    <property type="entry name" value="arf6 gtpase in complex with a specific effector, jip4"/>
    <property type="match status" value="1"/>
</dbReference>
<comment type="caution">
    <text evidence="3">The sequence shown here is derived from an EMBL/GenBank/DDBJ whole genome shotgun (WGS) entry which is preliminary data.</text>
</comment>
<evidence type="ECO:0000313" key="3">
    <source>
        <dbReference type="EMBL" id="KAI2659882.1"/>
    </source>
</evidence>
<reference evidence="3 4" key="1">
    <citation type="submission" date="2022-01" db="EMBL/GenBank/DDBJ databases">
        <title>A high-quality chromosome-level genome assembly of rohu carp, Labeo rohita.</title>
        <authorList>
            <person name="Arick M.A. II"/>
            <person name="Hsu C.-Y."/>
            <person name="Magbanua Z."/>
            <person name="Pechanova O."/>
            <person name="Grover C."/>
            <person name="Miller E."/>
            <person name="Thrash A."/>
            <person name="Ezzel L."/>
            <person name="Alam S."/>
            <person name="Benzie J."/>
            <person name="Hamilton M."/>
            <person name="Karsi A."/>
            <person name="Lawrence M.L."/>
            <person name="Peterson D.G."/>
        </authorList>
    </citation>
    <scope>NUCLEOTIDE SEQUENCE [LARGE SCALE GENOMIC DNA]</scope>
    <source>
        <strain evidence="4">BAU-BD-2019</strain>
        <tissue evidence="3">Blood</tissue>
    </source>
</reference>
<keyword evidence="1" id="KW-0175">Coiled coil</keyword>
<gene>
    <name evidence="3" type="ORF">H4Q32_022444</name>
</gene>
<keyword evidence="2" id="KW-0812">Transmembrane</keyword>
<sequence length="214" mass="24796">MNSTEPQAMEKEDEEEMVIYANADEIFNEDRRTGVEDSDTDTDSLCLSFLGSVRSRMYGGAAVCVLLLCVLVTVIIVQRVQLHYCQTVTKNFGDEREQFQNMSTDLEKERNQLQKEKTDLINERDQLQKEKTDFINERDQLQKEKTDLINERDQEIKIANLMEELKLPKMTEGPLKLHQVGWEASVHSHFQISPETVQVWALAGPFKKIYRVVP</sequence>